<dbReference type="EMBL" id="WEIS01064708">
    <property type="protein sequence ID" value="NWI68049.1"/>
    <property type="molecule type" value="Genomic_DNA"/>
</dbReference>
<accession>A0A851DD30</accession>
<keyword evidence="2 6" id="KW-0479">Metal-binding</keyword>
<dbReference type="Gene3D" id="1.20.245.10">
    <property type="entry name" value="Lipoxygenase-1, Domain 5"/>
    <property type="match status" value="1"/>
</dbReference>
<keyword evidence="3 6" id="KW-0223">Dioxygenase</keyword>
<sequence>QLSQTPGPTSPIFLPSDAEWDWLLAKTWVRNADFYSHQLLTHLLRTHLLGEVFAVATLRHLPSCHPLFKVKVPPWCPPPAAPGGHTGSTGAGSLQASGLSYEGLQLVVQRGFQKVTYASLCLPEDIAQRGVTHLPNYHYRDDGLGLWAAIHSFISGIVDFYYGEDAAVSKDLELQAWVMDIFTNGFLGRTSSGIPSSLGTVAELTKFLTMVVFTCSAQHAAVNNGQYDLGAFIANAPSTMRHPPPAQKGKAFLQHFLDTVPEVDTTAQILVAITLLSSRMKD</sequence>
<dbReference type="InterPro" id="IPR000907">
    <property type="entry name" value="LipOase"/>
</dbReference>
<dbReference type="InterPro" id="IPR020833">
    <property type="entry name" value="LipOase_Fe_BS"/>
</dbReference>
<dbReference type="Proteomes" id="UP000660247">
    <property type="component" value="Unassembled WGS sequence"/>
</dbReference>
<evidence type="ECO:0000256" key="1">
    <source>
        <dbReference type="ARBA" id="ARBA00001962"/>
    </source>
</evidence>
<evidence type="ECO:0000259" key="7">
    <source>
        <dbReference type="PROSITE" id="PS51393"/>
    </source>
</evidence>
<evidence type="ECO:0000256" key="5">
    <source>
        <dbReference type="ARBA" id="ARBA00023004"/>
    </source>
</evidence>
<evidence type="ECO:0000256" key="2">
    <source>
        <dbReference type="ARBA" id="ARBA00022723"/>
    </source>
</evidence>
<dbReference type="GO" id="GO:0046872">
    <property type="term" value="F:metal ion binding"/>
    <property type="evidence" value="ECO:0007669"/>
    <property type="project" value="UniProtKB-KW"/>
</dbReference>
<evidence type="ECO:0000313" key="8">
    <source>
        <dbReference type="EMBL" id="NWI68049.1"/>
    </source>
</evidence>
<dbReference type="Gene3D" id="3.10.450.60">
    <property type="match status" value="1"/>
</dbReference>
<comment type="cofactor">
    <cofactor evidence="1 6">
        <name>Fe cation</name>
        <dbReference type="ChEBI" id="CHEBI:24875"/>
    </cofactor>
</comment>
<keyword evidence="8" id="KW-0413">Isomerase</keyword>
<dbReference type="GO" id="GO:0034440">
    <property type="term" value="P:lipid oxidation"/>
    <property type="evidence" value="ECO:0007669"/>
    <property type="project" value="InterPro"/>
</dbReference>
<evidence type="ECO:0000313" key="9">
    <source>
        <dbReference type="Proteomes" id="UP000660247"/>
    </source>
</evidence>
<dbReference type="InterPro" id="IPR036226">
    <property type="entry name" value="LipOase_C_sf"/>
</dbReference>
<evidence type="ECO:0000256" key="4">
    <source>
        <dbReference type="ARBA" id="ARBA00023002"/>
    </source>
</evidence>
<dbReference type="AlphaFoldDB" id="A0A851DD30"/>
<gene>
    <name evidence="8" type="primary">Aloxe3_1</name>
    <name evidence="8" type="ORF">TODMEX_R03431</name>
</gene>
<dbReference type="PANTHER" id="PTHR11771">
    <property type="entry name" value="LIPOXYGENASE"/>
    <property type="match status" value="1"/>
</dbReference>
<proteinExistence type="inferred from homology"/>
<comment type="caution">
    <text evidence="8">The sequence shown here is derived from an EMBL/GenBank/DDBJ whole genome shotgun (WGS) entry which is preliminary data.</text>
</comment>
<dbReference type="SUPFAM" id="SSF48484">
    <property type="entry name" value="Lipoxigenase"/>
    <property type="match status" value="1"/>
</dbReference>
<feature type="domain" description="Lipoxygenase" evidence="7">
    <location>
        <begin position="1"/>
        <end position="282"/>
    </location>
</feature>
<evidence type="ECO:0000256" key="3">
    <source>
        <dbReference type="ARBA" id="ARBA00022964"/>
    </source>
</evidence>
<feature type="non-terminal residue" evidence="8">
    <location>
        <position position="282"/>
    </location>
</feature>
<reference evidence="8" key="1">
    <citation type="submission" date="2019-10" db="EMBL/GenBank/DDBJ databases">
        <title>Bird 10,000 Genomes (B10K) Project - Family phase.</title>
        <authorList>
            <person name="Zhang G."/>
        </authorList>
    </citation>
    <scope>NUCLEOTIDE SEQUENCE</scope>
    <source>
        <strain evidence="8">B10K-DU-002-69</strain>
        <tissue evidence="8">Muscle</tissue>
    </source>
</reference>
<name>A0A851DD30_TODME</name>
<dbReference type="GO" id="GO:0016702">
    <property type="term" value="F:oxidoreductase activity, acting on single donors with incorporation of molecular oxygen, incorporation of two atoms of oxygen"/>
    <property type="evidence" value="ECO:0007669"/>
    <property type="project" value="InterPro"/>
</dbReference>
<dbReference type="Pfam" id="PF00305">
    <property type="entry name" value="Lipoxygenase"/>
    <property type="match status" value="2"/>
</dbReference>
<dbReference type="OrthoDB" id="407298at2759"/>
<dbReference type="PRINTS" id="PR00087">
    <property type="entry name" value="LIPOXYGENASE"/>
</dbReference>
<dbReference type="InterPro" id="IPR013819">
    <property type="entry name" value="LipOase_C"/>
</dbReference>
<dbReference type="GO" id="GO:0016853">
    <property type="term" value="F:isomerase activity"/>
    <property type="evidence" value="ECO:0007669"/>
    <property type="project" value="UniProtKB-KW"/>
</dbReference>
<evidence type="ECO:0000256" key="6">
    <source>
        <dbReference type="RuleBase" id="RU003974"/>
    </source>
</evidence>
<keyword evidence="5 6" id="KW-0408">Iron</keyword>
<keyword evidence="9" id="KW-1185">Reference proteome</keyword>
<feature type="non-terminal residue" evidence="8">
    <location>
        <position position="1"/>
    </location>
</feature>
<dbReference type="PROSITE" id="PS51393">
    <property type="entry name" value="LIPOXYGENASE_3"/>
    <property type="match status" value="1"/>
</dbReference>
<comment type="similarity">
    <text evidence="6">Belongs to the lipoxygenase family.</text>
</comment>
<dbReference type="PROSITE" id="PS00711">
    <property type="entry name" value="LIPOXYGENASE_1"/>
    <property type="match status" value="1"/>
</dbReference>
<protein>
    <submittedName>
        <fullName evidence="8">LOXE3 isomerase</fullName>
    </submittedName>
</protein>
<keyword evidence="4 6" id="KW-0560">Oxidoreductase</keyword>
<organism evidence="8 9">
    <name type="scientific">Todus mexicanus</name>
    <name type="common">Puerto Rican tody</name>
    <dbReference type="NCBI Taxonomy" id="135184"/>
    <lineage>
        <taxon>Eukaryota</taxon>
        <taxon>Metazoa</taxon>
        <taxon>Chordata</taxon>
        <taxon>Craniata</taxon>
        <taxon>Vertebrata</taxon>
        <taxon>Euteleostomi</taxon>
        <taxon>Archelosauria</taxon>
        <taxon>Archosauria</taxon>
        <taxon>Dinosauria</taxon>
        <taxon>Saurischia</taxon>
        <taxon>Theropoda</taxon>
        <taxon>Coelurosauria</taxon>
        <taxon>Aves</taxon>
        <taxon>Neognathae</taxon>
        <taxon>Neoaves</taxon>
        <taxon>Telluraves</taxon>
        <taxon>Coraciimorphae</taxon>
        <taxon>Coraciiformes</taxon>
        <taxon>Todidae</taxon>
        <taxon>Todus</taxon>
    </lineage>
</organism>